<evidence type="ECO:0000256" key="2">
    <source>
        <dbReference type="ARBA" id="ARBA00022540"/>
    </source>
</evidence>
<organism evidence="8 9">
    <name type="scientific">Vanrija albida</name>
    <dbReference type="NCBI Taxonomy" id="181172"/>
    <lineage>
        <taxon>Eukaryota</taxon>
        <taxon>Fungi</taxon>
        <taxon>Dikarya</taxon>
        <taxon>Basidiomycota</taxon>
        <taxon>Agaricomycotina</taxon>
        <taxon>Tremellomycetes</taxon>
        <taxon>Trichosporonales</taxon>
        <taxon>Trichosporonaceae</taxon>
        <taxon>Vanrija</taxon>
    </lineage>
</organism>
<accession>A0ABR3QBM8</accession>
<evidence type="ECO:0000259" key="7">
    <source>
        <dbReference type="PROSITE" id="PS50102"/>
    </source>
</evidence>
<dbReference type="GeneID" id="95984185"/>
<evidence type="ECO:0000256" key="1">
    <source>
        <dbReference type="ARBA" id="ARBA00022490"/>
    </source>
</evidence>
<evidence type="ECO:0000256" key="5">
    <source>
        <dbReference type="HAMAP-Rule" id="MF_03001"/>
    </source>
</evidence>
<dbReference type="InterPro" id="IPR013979">
    <property type="entry name" value="TIF_beta_prop-like"/>
</dbReference>
<name>A0ABR3QBM8_9TREE</name>
<dbReference type="Gene3D" id="2.130.10.10">
    <property type="entry name" value="YVTN repeat-like/Quinoprotein amine dehydrogenase"/>
    <property type="match status" value="2"/>
</dbReference>
<dbReference type="InterPro" id="IPR012677">
    <property type="entry name" value="Nucleotide-bd_a/b_plait_sf"/>
</dbReference>
<dbReference type="InterPro" id="IPR011400">
    <property type="entry name" value="EIF3B"/>
</dbReference>
<keyword evidence="9" id="KW-1185">Reference proteome</keyword>
<dbReference type="Gene3D" id="3.30.70.330">
    <property type="match status" value="1"/>
</dbReference>
<keyword evidence="1 5" id="KW-0963">Cytoplasm</keyword>
<evidence type="ECO:0000313" key="8">
    <source>
        <dbReference type="EMBL" id="KAL1412139.1"/>
    </source>
</evidence>
<dbReference type="HAMAP" id="MF_03001">
    <property type="entry name" value="eIF3b"/>
    <property type="match status" value="1"/>
</dbReference>
<evidence type="ECO:0000256" key="4">
    <source>
        <dbReference type="ARBA" id="ARBA00022917"/>
    </source>
</evidence>
<dbReference type="PIRSF" id="PIRSF036424">
    <property type="entry name" value="eIF3b"/>
    <property type="match status" value="1"/>
</dbReference>
<dbReference type="PANTHER" id="PTHR14068:SF0">
    <property type="entry name" value="EUKARYOTIC TRANSLATION INITIATION FACTOR 3 SUBUNIT B"/>
    <property type="match status" value="1"/>
</dbReference>
<dbReference type="PROSITE" id="PS50102">
    <property type="entry name" value="RRM"/>
    <property type="match status" value="1"/>
</dbReference>
<comment type="similarity">
    <text evidence="5 6">Belongs to the eIF-3 subunit B family.</text>
</comment>
<feature type="domain" description="RRM" evidence="7">
    <location>
        <begin position="41"/>
        <end position="133"/>
    </location>
</feature>
<dbReference type="Pfam" id="PF08662">
    <property type="entry name" value="eIF2A"/>
    <property type="match status" value="1"/>
</dbReference>
<comment type="function">
    <text evidence="6">Component of the eukaryotic translation initiation factor 3 (eIF-3) complex, which is involved in protein synthesis and, together with other initiation factors, stimulates binding of mRNA and methionyl-tRNAi to the 40S ribosome.</text>
</comment>
<keyword evidence="2 5" id="KW-0396">Initiation factor</keyword>
<evidence type="ECO:0000256" key="3">
    <source>
        <dbReference type="ARBA" id="ARBA00022884"/>
    </source>
</evidence>
<evidence type="ECO:0000256" key="6">
    <source>
        <dbReference type="PIRNR" id="PIRNR036424"/>
    </source>
</evidence>
<dbReference type="PANTHER" id="PTHR14068">
    <property type="entry name" value="EUKARYOTIC TRANSLATION INITIATION FACTOR 3 EIF3 -RELATED"/>
    <property type="match status" value="1"/>
</dbReference>
<proteinExistence type="inferred from homology"/>
<dbReference type="EMBL" id="JBBXJM010000002">
    <property type="protein sequence ID" value="KAL1412139.1"/>
    <property type="molecule type" value="Genomic_DNA"/>
</dbReference>
<comment type="caution">
    <text evidence="8">The sequence shown here is derived from an EMBL/GenBank/DDBJ whole genome shotgun (WGS) entry which is preliminary data.</text>
</comment>
<dbReference type="SUPFAM" id="SSF82171">
    <property type="entry name" value="DPP6 N-terminal domain-like"/>
    <property type="match status" value="1"/>
</dbReference>
<comment type="function">
    <text evidence="5">RNA-binding component of the eukaryotic translation initiation factor 3 (eIF-3) complex, which is involved in protein synthesis of a specialized repertoire of mRNAs and, together with other initiation factors, stimulates binding of mRNA and methionyl-tRNAi to the 40S ribosome. The eIF-3 complex specifically targets and initiates translation of a subset of mRNAs involved in cell proliferation.</text>
</comment>
<comment type="subunit">
    <text evidence="5 6">Component of the eukaryotic translation initiation factor 3 (eIF-3) complex.</text>
</comment>
<dbReference type="InterPro" id="IPR003954">
    <property type="entry name" value="RRM_euk-type"/>
</dbReference>
<gene>
    <name evidence="8" type="primary">PRT1_1</name>
    <name evidence="5" type="synonym">PRT1</name>
    <name evidence="8" type="ORF">Q8F55_003142</name>
</gene>
<evidence type="ECO:0000313" key="9">
    <source>
        <dbReference type="Proteomes" id="UP001565368"/>
    </source>
</evidence>
<comment type="subcellular location">
    <subcellularLocation>
        <location evidence="5 6">Cytoplasm</location>
    </subcellularLocation>
</comment>
<dbReference type="InterPro" id="IPR000504">
    <property type="entry name" value="RRM_dom"/>
</dbReference>
<dbReference type="Proteomes" id="UP001565368">
    <property type="component" value="Unassembled WGS sequence"/>
</dbReference>
<keyword evidence="4 5" id="KW-0648">Protein biosynthesis</keyword>
<dbReference type="SMART" id="SM00361">
    <property type="entry name" value="RRM_1"/>
    <property type="match status" value="1"/>
</dbReference>
<protein>
    <recommendedName>
        <fullName evidence="5">Eukaryotic translation initiation factor 3 subunit B</fullName>
        <shortName evidence="5">eIF3b</shortName>
    </recommendedName>
    <alternativeName>
        <fullName evidence="5">Eukaryotic translation initiation factor 3 90 kDa subunit homolog</fullName>
        <shortName evidence="5">eIF3 p90</shortName>
    </alternativeName>
    <alternativeName>
        <fullName evidence="5">Translation initiation factor eIF3, p90 subunit homolog</fullName>
    </alternativeName>
</protein>
<dbReference type="InterPro" id="IPR015943">
    <property type="entry name" value="WD40/YVTN_repeat-like_dom_sf"/>
</dbReference>
<dbReference type="GO" id="GO:0003743">
    <property type="term" value="F:translation initiation factor activity"/>
    <property type="evidence" value="ECO:0007669"/>
    <property type="project" value="UniProtKB-KW"/>
</dbReference>
<keyword evidence="3 5" id="KW-0694">RNA-binding</keyword>
<reference evidence="8 9" key="1">
    <citation type="submission" date="2023-08" db="EMBL/GenBank/DDBJ databases">
        <title>Annotated Genome Sequence of Vanrija albida AlHP1.</title>
        <authorList>
            <person name="Herzog R."/>
        </authorList>
    </citation>
    <scope>NUCLEOTIDE SEQUENCE [LARGE SCALE GENOMIC DNA]</scope>
    <source>
        <strain evidence="8 9">AlHP1</strain>
    </source>
</reference>
<dbReference type="RefSeq" id="XP_069212083.1">
    <property type="nucleotide sequence ID" value="XM_069351697.1"/>
</dbReference>
<sequence length="730" mass="81964">MALDLSEFDAATRPQVQAELEAGYAEIERKHAVVTTANVDHVVVVDGLPMVDLAKRDRFLLMFTKLLAKHGAGVDESRITMPWDEKRGTNKGGAASFLFVAYADGKEAEHAIRVLNGVKFGSKNTLAVNHFADIERYARLSATQSDVPPGWKDKPFVPREYTRSWLTDKDGRDQYLAYRDNAVALWWHGRGGKAETVKNATSGFPIGDPITLRGHKSVHWSPQGTHLVSVHEGGVALWSGARFDARQLFAHPHVVAFRFSPGEKYLVTYSQLPISVVNPENESVTGTFGAEDDGAVAAVWDVKSSRLLRTFQPEGEEKRASVFKWSYDDAFIARVVPGAIQVYELPSMGLLEKKSVRVDGVRDFEWGPVSEKRESAFAYWTAEAQNTPARVGLMAIPSRKILRTKNLINVTDCKFFFQNQGDYLCVKVDRHARKAKQKRATFCNLEVFRLREKNYPVESIEHKEYISSVDWEPSAARFVIRSAPDAAAPAHPHAAPKFNVSFLAPDAKKNIFTTYKTLEGKTSTQVSWAPRGRHLILASLGAGAKFDLEFWDADYSADDKERSAAPRLLATAEHYGMTELAWDPSGQYIATSASVWASSPEPGFNIWDFRGQQLLHANQDKFKAFAWRPRPPSLLSVADRNRISRGLKAFSQAFDEEDAAEENRGRGEKLAERQRAVVEWDAWRRKNNVRLTLARRARGQVASVRAGVKFEERIEEWVEELVDEVEEVVL</sequence>